<evidence type="ECO:0000256" key="2">
    <source>
        <dbReference type="SAM" id="MobiDB-lite"/>
    </source>
</evidence>
<name>A0AAD6TK69_9AGAR</name>
<dbReference type="Proteomes" id="UP001222325">
    <property type="component" value="Unassembled WGS sequence"/>
</dbReference>
<feature type="region of interest" description="Disordered" evidence="2">
    <location>
        <begin position="232"/>
        <end position="253"/>
    </location>
</feature>
<dbReference type="InterPro" id="IPR007527">
    <property type="entry name" value="Znf_SWIM"/>
</dbReference>
<dbReference type="GO" id="GO:0008270">
    <property type="term" value="F:zinc ion binding"/>
    <property type="evidence" value="ECO:0007669"/>
    <property type="project" value="UniProtKB-KW"/>
</dbReference>
<dbReference type="PROSITE" id="PS50966">
    <property type="entry name" value="ZF_SWIM"/>
    <property type="match status" value="1"/>
</dbReference>
<evidence type="ECO:0000259" key="3">
    <source>
        <dbReference type="PROSITE" id="PS50966"/>
    </source>
</evidence>
<proteinExistence type="predicted"/>
<feature type="domain" description="SWIM-type" evidence="3">
    <location>
        <begin position="128"/>
        <end position="161"/>
    </location>
</feature>
<sequence length="360" mass="41675">MYMFCFQRGLREVWGYFWTSWYAPKRWKLWARSTSPYVSRLRTTMNVENFWKQLKHGFLHNHLRPRLDLLVWILITKVTPAYLARAQVLADGYRLGRSKPLTPFQKQFKAAWNTLSKLPISDDADRKYITSIERWTCTCKAFPYHPCHICKHLVQAVGPLPPKFWGQVVRRRTVPLYRHPALVAKDREMGEYIEPIDGSITDGDDHAWSGDHAVLEGNGGWHDFDFSQGPSLLGKRSRSSPDASDDTEDEREVQRHFFPSADAYESEEEEEVEKKSQQLLKLADELEKAAGILRAQAAAKNPIWMSSVLRRNIGKDVSLMVADVERYESMGRKRDNTWGKRGDKEANRRVANTMGYQIGI</sequence>
<reference evidence="4" key="1">
    <citation type="submission" date="2023-03" db="EMBL/GenBank/DDBJ databases">
        <title>Massive genome expansion in bonnet fungi (Mycena s.s.) driven by repeated elements and novel gene families across ecological guilds.</title>
        <authorList>
            <consortium name="Lawrence Berkeley National Laboratory"/>
            <person name="Harder C.B."/>
            <person name="Miyauchi S."/>
            <person name="Viragh M."/>
            <person name="Kuo A."/>
            <person name="Thoen E."/>
            <person name="Andreopoulos B."/>
            <person name="Lu D."/>
            <person name="Skrede I."/>
            <person name="Drula E."/>
            <person name="Henrissat B."/>
            <person name="Morin E."/>
            <person name="Kohler A."/>
            <person name="Barry K."/>
            <person name="LaButti K."/>
            <person name="Morin E."/>
            <person name="Salamov A."/>
            <person name="Lipzen A."/>
            <person name="Mereny Z."/>
            <person name="Hegedus B."/>
            <person name="Baldrian P."/>
            <person name="Stursova M."/>
            <person name="Weitz H."/>
            <person name="Taylor A."/>
            <person name="Grigoriev I.V."/>
            <person name="Nagy L.G."/>
            <person name="Martin F."/>
            <person name="Kauserud H."/>
        </authorList>
    </citation>
    <scope>NUCLEOTIDE SEQUENCE</scope>
    <source>
        <strain evidence="4">CBHHK173m</strain>
    </source>
</reference>
<comment type="caution">
    <text evidence="4">The sequence shown here is derived from an EMBL/GenBank/DDBJ whole genome shotgun (WGS) entry which is preliminary data.</text>
</comment>
<keyword evidence="5" id="KW-1185">Reference proteome</keyword>
<evidence type="ECO:0000313" key="4">
    <source>
        <dbReference type="EMBL" id="KAJ7064386.1"/>
    </source>
</evidence>
<dbReference type="AlphaFoldDB" id="A0AAD6TK69"/>
<keyword evidence="1" id="KW-0479">Metal-binding</keyword>
<organism evidence="4 5">
    <name type="scientific">Mycena belliarum</name>
    <dbReference type="NCBI Taxonomy" id="1033014"/>
    <lineage>
        <taxon>Eukaryota</taxon>
        <taxon>Fungi</taxon>
        <taxon>Dikarya</taxon>
        <taxon>Basidiomycota</taxon>
        <taxon>Agaricomycotina</taxon>
        <taxon>Agaricomycetes</taxon>
        <taxon>Agaricomycetidae</taxon>
        <taxon>Agaricales</taxon>
        <taxon>Marasmiineae</taxon>
        <taxon>Mycenaceae</taxon>
        <taxon>Mycena</taxon>
    </lineage>
</organism>
<protein>
    <recommendedName>
        <fullName evidence="3">SWIM-type domain-containing protein</fullName>
    </recommendedName>
</protein>
<dbReference type="EMBL" id="JARJCN010000194">
    <property type="protein sequence ID" value="KAJ7064386.1"/>
    <property type="molecule type" value="Genomic_DNA"/>
</dbReference>
<keyword evidence="1" id="KW-0862">Zinc</keyword>
<evidence type="ECO:0000313" key="5">
    <source>
        <dbReference type="Proteomes" id="UP001222325"/>
    </source>
</evidence>
<evidence type="ECO:0000256" key="1">
    <source>
        <dbReference type="PROSITE-ProRule" id="PRU00325"/>
    </source>
</evidence>
<gene>
    <name evidence="4" type="ORF">B0H15DRAFT_794703</name>
</gene>
<accession>A0AAD6TK69</accession>
<keyword evidence="1" id="KW-0863">Zinc-finger</keyword>